<dbReference type="GO" id="GO:0005886">
    <property type="term" value="C:plasma membrane"/>
    <property type="evidence" value="ECO:0007669"/>
    <property type="project" value="UniProtKB-SubCell"/>
</dbReference>
<dbReference type="FunFam" id="1.10.3720.10:FF:000003">
    <property type="entry name" value="Aliphatic sulfonate ABC transporter permease"/>
    <property type="match status" value="1"/>
</dbReference>
<comment type="subcellular location">
    <subcellularLocation>
        <location evidence="1 7">Cell membrane</location>
        <topology evidence="1 7">Multi-pass membrane protein</topology>
    </subcellularLocation>
</comment>
<dbReference type="AlphaFoldDB" id="K0AVA7"/>
<dbReference type="Gene3D" id="1.10.3720.10">
    <property type="entry name" value="MetI-like"/>
    <property type="match status" value="1"/>
</dbReference>
<gene>
    <name evidence="10" type="primary">ssuC1</name>
    <name evidence="10" type="ordered locus">Curi_c07150</name>
</gene>
<evidence type="ECO:0000313" key="10">
    <source>
        <dbReference type="EMBL" id="AFS77788.1"/>
    </source>
</evidence>
<evidence type="ECO:0000256" key="5">
    <source>
        <dbReference type="ARBA" id="ARBA00022989"/>
    </source>
</evidence>
<dbReference type="EMBL" id="CP003326">
    <property type="protein sequence ID" value="AFS77788.1"/>
    <property type="molecule type" value="Genomic_DNA"/>
</dbReference>
<dbReference type="HOGENOM" id="CLU_046113_1_2_9"/>
<organism evidence="10 11">
    <name type="scientific">Gottschalkia acidurici (strain ATCC 7906 / DSM 604 / BCRC 14475 / CIP 104303 / KCTC 5404 / NCIMB 10678 / 9a)</name>
    <name type="common">Clostridium acidurici</name>
    <dbReference type="NCBI Taxonomy" id="1128398"/>
    <lineage>
        <taxon>Bacteria</taxon>
        <taxon>Bacillati</taxon>
        <taxon>Bacillota</taxon>
        <taxon>Tissierellia</taxon>
        <taxon>Tissierellales</taxon>
        <taxon>Gottschalkiaceae</taxon>
        <taxon>Gottschalkia</taxon>
    </lineage>
</organism>
<dbReference type="Pfam" id="PF00528">
    <property type="entry name" value="BPD_transp_1"/>
    <property type="match status" value="1"/>
</dbReference>
<keyword evidence="3" id="KW-1003">Cell membrane</keyword>
<evidence type="ECO:0000256" key="3">
    <source>
        <dbReference type="ARBA" id="ARBA00022475"/>
    </source>
</evidence>
<dbReference type="STRING" id="1128398.Curi_c07150"/>
<proteinExistence type="inferred from homology"/>
<evidence type="ECO:0000256" key="6">
    <source>
        <dbReference type="ARBA" id="ARBA00023136"/>
    </source>
</evidence>
<comment type="similarity">
    <text evidence="7">Belongs to the binding-protein-dependent transport system permease family.</text>
</comment>
<name>K0AVA7_GOTA9</name>
<evidence type="ECO:0000256" key="4">
    <source>
        <dbReference type="ARBA" id="ARBA00022692"/>
    </source>
</evidence>
<dbReference type="PROSITE" id="PS50928">
    <property type="entry name" value="ABC_TM1"/>
    <property type="match status" value="1"/>
</dbReference>
<dbReference type="RefSeq" id="WP_014966925.1">
    <property type="nucleotide sequence ID" value="NC_018664.1"/>
</dbReference>
<evidence type="ECO:0000256" key="2">
    <source>
        <dbReference type="ARBA" id="ARBA00022448"/>
    </source>
</evidence>
<dbReference type="InterPro" id="IPR000515">
    <property type="entry name" value="MetI-like"/>
</dbReference>
<feature type="domain" description="ABC transmembrane type-1" evidence="9">
    <location>
        <begin position="81"/>
        <end position="261"/>
    </location>
</feature>
<dbReference type="SUPFAM" id="SSF161098">
    <property type="entry name" value="MetI-like"/>
    <property type="match status" value="1"/>
</dbReference>
<evidence type="ECO:0000313" key="11">
    <source>
        <dbReference type="Proteomes" id="UP000006094"/>
    </source>
</evidence>
<keyword evidence="2 7" id="KW-0813">Transport</keyword>
<keyword evidence="6 7" id="KW-0472">Membrane</keyword>
<dbReference type="PANTHER" id="PTHR30151:SF38">
    <property type="entry name" value="ALIPHATIC SULFONATES TRANSPORT PERMEASE PROTEIN SSUC-RELATED"/>
    <property type="match status" value="1"/>
</dbReference>
<protein>
    <submittedName>
        <fullName evidence="10">Aliphatic sulfonates ABC transporter permease protein SsuC</fullName>
    </submittedName>
</protein>
<dbReference type="PANTHER" id="PTHR30151">
    <property type="entry name" value="ALKANE SULFONATE ABC TRANSPORTER-RELATED, MEMBRANE SUBUNIT"/>
    <property type="match status" value="1"/>
</dbReference>
<evidence type="ECO:0000259" key="9">
    <source>
        <dbReference type="PROSITE" id="PS50928"/>
    </source>
</evidence>
<sequence>MQTEVILSPKKKEKNGEGGKTKTIKKYGEFINYIALPIIILVVWWLLTTKELFPSAILPSIPTVAKSFIAQLKSGQLIDDISISLFRVIKGFLIASILGITLGVLMGISAKINRFFTLSLKGIRQIPMMAWIPLIILWVGIGEASKITIIVLGAFFPVLVNTISGIQQIPKGYIEVGRMFRLSRWELFRKIYLPSAIPSIFVGLKLALGFSWMIVVAAELISSSSGIGYRINDARSLMQPEVVMVGMLVIGFIGVLMDLILGVISRHITPWSQTK</sequence>
<feature type="transmembrane region" description="Helical" evidence="7">
    <location>
        <begin position="92"/>
        <end position="110"/>
    </location>
</feature>
<feature type="transmembrane region" description="Helical" evidence="7">
    <location>
        <begin position="30"/>
        <end position="47"/>
    </location>
</feature>
<dbReference type="OrthoDB" id="9804353at2"/>
<feature type="transmembrane region" description="Helical" evidence="7">
    <location>
        <begin position="210"/>
        <end position="231"/>
    </location>
</feature>
<evidence type="ECO:0000256" key="8">
    <source>
        <dbReference type="SAM" id="MobiDB-lite"/>
    </source>
</evidence>
<evidence type="ECO:0000256" key="1">
    <source>
        <dbReference type="ARBA" id="ARBA00004651"/>
    </source>
</evidence>
<keyword evidence="5 7" id="KW-1133">Transmembrane helix</keyword>
<dbReference type="CDD" id="cd06261">
    <property type="entry name" value="TM_PBP2"/>
    <property type="match status" value="1"/>
</dbReference>
<accession>K0AVA7</accession>
<dbReference type="GO" id="GO:0042918">
    <property type="term" value="P:alkanesulfonate transmembrane transport"/>
    <property type="evidence" value="ECO:0007669"/>
    <property type="project" value="UniProtKB-ARBA"/>
</dbReference>
<feature type="transmembrane region" description="Helical" evidence="7">
    <location>
        <begin position="243"/>
        <end position="264"/>
    </location>
</feature>
<feature type="region of interest" description="Disordered" evidence="8">
    <location>
        <begin position="1"/>
        <end position="20"/>
    </location>
</feature>
<dbReference type="KEGG" id="cad:Curi_c07150"/>
<evidence type="ECO:0000256" key="7">
    <source>
        <dbReference type="RuleBase" id="RU363032"/>
    </source>
</evidence>
<dbReference type="Proteomes" id="UP000006094">
    <property type="component" value="Chromosome"/>
</dbReference>
<reference evidence="10 11" key="1">
    <citation type="journal article" date="2012" name="PLoS ONE">
        <title>The purine-utilizing bacterium Clostridium acidurici 9a: a genome-guided metabolic reconsideration.</title>
        <authorList>
            <person name="Hartwich K."/>
            <person name="Poehlein A."/>
            <person name="Daniel R."/>
        </authorList>
    </citation>
    <scope>NUCLEOTIDE SEQUENCE [LARGE SCALE GENOMIC DNA]</scope>
    <source>
        <strain evidence="11">ATCC 7906 / DSM 604 / BCRC 14475 / CIP 104303 / KCTC 5404 / NCIMB 10678 / 9a</strain>
    </source>
</reference>
<dbReference type="eggNOG" id="COG0600">
    <property type="taxonomic scope" value="Bacteria"/>
</dbReference>
<keyword evidence="4 7" id="KW-0812">Transmembrane</keyword>
<dbReference type="PATRIC" id="fig|1128398.3.peg.758"/>
<dbReference type="InterPro" id="IPR035906">
    <property type="entry name" value="MetI-like_sf"/>
</dbReference>
<keyword evidence="11" id="KW-1185">Reference proteome</keyword>